<dbReference type="EMBL" id="QGKW02001988">
    <property type="protein sequence ID" value="KAF2553670.1"/>
    <property type="molecule type" value="Genomic_DNA"/>
</dbReference>
<evidence type="ECO:0000313" key="3">
    <source>
        <dbReference type="EMBL" id="KAF3484867.1"/>
    </source>
</evidence>
<dbReference type="Proteomes" id="UP000712600">
    <property type="component" value="Unassembled WGS sequence"/>
</dbReference>
<accession>A0A8S9MVD2</accession>
<sequence>MDQTENGFLVFALRDIILPAPASHGATTEGPKTETPEEPATVTVIDGVLSEPINVLVEVAVTVTSGEENGGEDDVLEDKELESVVEGDKDGDEEDDDDEAEGIEEEVKKGTRKPTSERKFKTEKTTYGVLDVGLRLIHDWSTLRDSGNGKAAGERSGGGAELRERGVEVPRTELRFFFKVYLRPLQDHMSSLLWSKSFFRPPGFVHLSFAPLSGGSSMLTSSAGSTKTSTG</sequence>
<feature type="compositionally biased region" description="Acidic residues" evidence="1">
    <location>
        <begin position="69"/>
        <end position="104"/>
    </location>
</feature>
<feature type="region of interest" description="Disordered" evidence="1">
    <location>
        <begin position="64"/>
        <end position="116"/>
    </location>
</feature>
<evidence type="ECO:0000313" key="2">
    <source>
        <dbReference type="EMBL" id="KAF2553670.1"/>
    </source>
</evidence>
<gene>
    <name evidence="2" type="ORF">F2Q68_00034567</name>
    <name evidence="3" type="ORF">F2Q69_00053353</name>
</gene>
<evidence type="ECO:0000313" key="4">
    <source>
        <dbReference type="Proteomes" id="UP000712600"/>
    </source>
</evidence>
<dbReference type="EMBL" id="QGKX02002183">
    <property type="protein sequence ID" value="KAF3484867.1"/>
    <property type="molecule type" value="Genomic_DNA"/>
</dbReference>
<evidence type="ECO:0000256" key="1">
    <source>
        <dbReference type="SAM" id="MobiDB-lite"/>
    </source>
</evidence>
<reference evidence="2" key="1">
    <citation type="submission" date="2019-12" db="EMBL/GenBank/DDBJ databases">
        <title>Genome sequencing and annotation of Brassica cretica.</title>
        <authorList>
            <person name="Studholme D.J."/>
            <person name="Sarris P.F."/>
        </authorList>
    </citation>
    <scope>NUCLEOTIDE SEQUENCE</scope>
    <source>
        <strain evidence="2">PFS-001/15</strain>
        <tissue evidence="2">Leaf</tissue>
    </source>
</reference>
<comment type="caution">
    <text evidence="3">The sequence shown here is derived from an EMBL/GenBank/DDBJ whole genome shotgun (WGS) entry which is preliminary data.</text>
</comment>
<proteinExistence type="predicted"/>
<organism evidence="3 4">
    <name type="scientific">Brassica cretica</name>
    <name type="common">Mustard</name>
    <dbReference type="NCBI Taxonomy" id="69181"/>
    <lineage>
        <taxon>Eukaryota</taxon>
        <taxon>Viridiplantae</taxon>
        <taxon>Streptophyta</taxon>
        <taxon>Embryophyta</taxon>
        <taxon>Tracheophyta</taxon>
        <taxon>Spermatophyta</taxon>
        <taxon>Magnoliopsida</taxon>
        <taxon>eudicotyledons</taxon>
        <taxon>Gunneridae</taxon>
        <taxon>Pentapetalae</taxon>
        <taxon>rosids</taxon>
        <taxon>malvids</taxon>
        <taxon>Brassicales</taxon>
        <taxon>Brassicaceae</taxon>
        <taxon>Brassiceae</taxon>
        <taxon>Brassica</taxon>
    </lineage>
</organism>
<reference evidence="3" key="2">
    <citation type="submission" date="2019-12" db="EMBL/GenBank/DDBJ databases">
        <title>Genome sequencing and annotation of Brassica cretica.</title>
        <authorList>
            <person name="Studholme D.J."/>
            <person name="Sarris P."/>
        </authorList>
    </citation>
    <scope>NUCLEOTIDE SEQUENCE</scope>
    <source>
        <strain evidence="3">PFS-109/04</strain>
        <tissue evidence="3">Leaf</tissue>
    </source>
</reference>
<dbReference type="AlphaFoldDB" id="A0A8S9MVD2"/>
<protein>
    <submittedName>
        <fullName evidence="3">Uncharacterized protein</fullName>
    </submittedName>
</protein>
<dbReference type="Proteomes" id="UP000712281">
    <property type="component" value="Unassembled WGS sequence"/>
</dbReference>
<name>A0A8S9MVD2_BRACR</name>
<feature type="compositionally biased region" description="Basic and acidic residues" evidence="1">
    <location>
        <begin position="105"/>
        <end position="116"/>
    </location>
</feature>